<proteinExistence type="predicted"/>
<dbReference type="EMBL" id="CM023473">
    <property type="protein sequence ID" value="KAH7954759.1"/>
    <property type="molecule type" value="Genomic_DNA"/>
</dbReference>
<evidence type="ECO:0000313" key="2">
    <source>
        <dbReference type="Proteomes" id="UP000821865"/>
    </source>
</evidence>
<dbReference type="Proteomes" id="UP000821865">
    <property type="component" value="Chromosome 4"/>
</dbReference>
<accession>A0ACB8D059</accession>
<gene>
    <name evidence="1" type="ORF">HPB49_021568</name>
</gene>
<keyword evidence="2" id="KW-1185">Reference proteome</keyword>
<sequence>MATDQAGKTGKANEGPPTAAAVPAPTGAAAPTSLRGPASPIAAESKRGAVAPIAGVALSAAVRGPEVPALAAPPTPKRAVLAGAVPPARVRLPAAAEPKPKRDRPVPGIVSMSPLNPPSPLGPAIIATPSMTRGPLVFRTKKEQARQAPIPSPVSLGPVPNDGVAPLMPPVGQGAERMGAPDGLRARGNQFPPMSASPFLRPMTIGPGGTPELVAFPRSWRHTRALLSAALGAQVAQATPEPEQKGLYPVVELVDDDDDSPTSLPGSPQQAPPEKEDEQCGFFWFRPPFLRVFRTPAWVLLSLCSIEFTQSFVSSGVLSVVLPTIERRFNLSSLETGIILSAFNVINCLFIVPVAFLGSTRHKPVIIASGMAIMAAGSFVFFLAYALAPSYAYGAEMPDLCYATPPPLNQTVDTCGEQSIRDFRFLLILGSMLQGAGVTPLHTLGMSFLDENLPVRLTSLFIGTYSAMAVLGPAFGFLVAGYFLSVFVDLKDVSQLGLTTQSSVWIGAWWVGFLVAAIMGGIVSVPMAAFPKHLPSYHQCQMVRRLQANKGYSEQESTYGQYMIELPRSILSLLKNVPFVMITLASVTEAMVGTAVAAFSVKFFEAEFAMTPSRTAAALGSILIPAGVGGTLMGGALVSKLDMTIRAMLKLCCVTSIIPWLCMWIFLLHCPNPHFFHGEIWSSNRSVAFTSECNENCHCGTQLLDPICSVENVIYASPCFAGCAKKEIVPNPEDTNWDLQVYKNCSCVPTPPGAPMNETVYDFDATRLKCSTNCNLMVIYMVVIFICVFFTFFSAAPAITIMMRCVEEKERAVALAVKWVSVRLFGNIPAPLVLGSVIDHSCLMWQEVCHERGACLLYNNKFLALSMLQFLVPVKTGSIILFYASLVALRNFE</sequence>
<organism evidence="1 2">
    <name type="scientific">Dermacentor silvarum</name>
    <name type="common">Tick</name>
    <dbReference type="NCBI Taxonomy" id="543639"/>
    <lineage>
        <taxon>Eukaryota</taxon>
        <taxon>Metazoa</taxon>
        <taxon>Ecdysozoa</taxon>
        <taxon>Arthropoda</taxon>
        <taxon>Chelicerata</taxon>
        <taxon>Arachnida</taxon>
        <taxon>Acari</taxon>
        <taxon>Parasitiformes</taxon>
        <taxon>Ixodida</taxon>
        <taxon>Ixodoidea</taxon>
        <taxon>Ixodidae</taxon>
        <taxon>Rhipicephalinae</taxon>
        <taxon>Dermacentor</taxon>
    </lineage>
</organism>
<name>A0ACB8D059_DERSI</name>
<protein>
    <submittedName>
        <fullName evidence="1">Uncharacterized protein</fullName>
    </submittedName>
</protein>
<reference evidence="1" key="1">
    <citation type="submission" date="2020-05" db="EMBL/GenBank/DDBJ databases">
        <title>Large-scale comparative analyses of tick genomes elucidate their genetic diversity and vector capacities.</title>
        <authorList>
            <person name="Jia N."/>
            <person name="Wang J."/>
            <person name="Shi W."/>
            <person name="Du L."/>
            <person name="Sun Y."/>
            <person name="Zhan W."/>
            <person name="Jiang J."/>
            <person name="Wang Q."/>
            <person name="Zhang B."/>
            <person name="Ji P."/>
            <person name="Sakyi L.B."/>
            <person name="Cui X."/>
            <person name="Yuan T."/>
            <person name="Jiang B."/>
            <person name="Yang W."/>
            <person name="Lam T.T.-Y."/>
            <person name="Chang Q."/>
            <person name="Ding S."/>
            <person name="Wang X."/>
            <person name="Zhu J."/>
            <person name="Ruan X."/>
            <person name="Zhao L."/>
            <person name="Wei J."/>
            <person name="Que T."/>
            <person name="Du C."/>
            <person name="Cheng J."/>
            <person name="Dai P."/>
            <person name="Han X."/>
            <person name="Huang E."/>
            <person name="Gao Y."/>
            <person name="Liu J."/>
            <person name="Shao H."/>
            <person name="Ye R."/>
            <person name="Li L."/>
            <person name="Wei W."/>
            <person name="Wang X."/>
            <person name="Wang C."/>
            <person name="Yang T."/>
            <person name="Huo Q."/>
            <person name="Li W."/>
            <person name="Guo W."/>
            <person name="Chen H."/>
            <person name="Zhou L."/>
            <person name="Ni X."/>
            <person name="Tian J."/>
            <person name="Zhou Y."/>
            <person name="Sheng Y."/>
            <person name="Liu T."/>
            <person name="Pan Y."/>
            <person name="Xia L."/>
            <person name="Li J."/>
            <person name="Zhao F."/>
            <person name="Cao W."/>
        </authorList>
    </citation>
    <scope>NUCLEOTIDE SEQUENCE</scope>
    <source>
        <strain evidence="1">Dsil-2018</strain>
    </source>
</reference>
<comment type="caution">
    <text evidence="1">The sequence shown here is derived from an EMBL/GenBank/DDBJ whole genome shotgun (WGS) entry which is preliminary data.</text>
</comment>
<evidence type="ECO:0000313" key="1">
    <source>
        <dbReference type="EMBL" id="KAH7954759.1"/>
    </source>
</evidence>